<keyword evidence="1" id="KW-0418">Kinase</keyword>
<gene>
    <name evidence="4" type="ORF">Pta02_71780</name>
</gene>
<reference evidence="4" key="1">
    <citation type="submission" date="2021-01" db="EMBL/GenBank/DDBJ databases">
        <title>Whole genome shotgun sequence of Planobispora takensis NBRC 109077.</title>
        <authorList>
            <person name="Komaki H."/>
            <person name="Tamura T."/>
        </authorList>
    </citation>
    <scope>NUCLEOTIDE SEQUENCE</scope>
    <source>
        <strain evidence="4">NBRC 109077</strain>
    </source>
</reference>
<evidence type="ECO:0000259" key="3">
    <source>
        <dbReference type="Pfam" id="PF14417"/>
    </source>
</evidence>
<dbReference type="PANTHER" id="PTHR35526">
    <property type="entry name" value="ANTI-SIGMA-F FACTOR RSBW-RELATED"/>
    <property type="match status" value="1"/>
</dbReference>
<dbReference type="Gene3D" id="3.30.565.10">
    <property type="entry name" value="Histidine kinase-like ATPase, C-terminal domain"/>
    <property type="match status" value="1"/>
</dbReference>
<dbReference type="GO" id="GO:0004674">
    <property type="term" value="F:protein serine/threonine kinase activity"/>
    <property type="evidence" value="ECO:0007669"/>
    <property type="project" value="UniProtKB-KW"/>
</dbReference>
<dbReference type="EMBL" id="BOOK01000063">
    <property type="protein sequence ID" value="GII05170.1"/>
    <property type="molecule type" value="Genomic_DNA"/>
</dbReference>
<dbReference type="InterPro" id="IPR050267">
    <property type="entry name" value="Anti-sigma-factor_SerPK"/>
</dbReference>
<dbReference type="InterPro" id="IPR025847">
    <property type="entry name" value="MEDS_domain"/>
</dbReference>
<dbReference type="Pfam" id="PF13581">
    <property type="entry name" value="HATPase_c_2"/>
    <property type="match status" value="1"/>
</dbReference>
<keyword evidence="1" id="KW-0808">Transferase</keyword>
<dbReference type="AlphaFoldDB" id="A0A8J3WXF0"/>
<dbReference type="InterPro" id="IPR047718">
    <property type="entry name" value="RsbA-like_anti_sig"/>
</dbReference>
<dbReference type="SUPFAM" id="SSF55874">
    <property type="entry name" value="ATPase domain of HSP90 chaperone/DNA topoisomerase II/histidine kinase"/>
    <property type="match status" value="1"/>
</dbReference>
<keyword evidence="1" id="KW-0723">Serine/threonine-protein kinase</keyword>
<dbReference type="Proteomes" id="UP000634476">
    <property type="component" value="Unassembled WGS sequence"/>
</dbReference>
<evidence type="ECO:0000313" key="5">
    <source>
        <dbReference type="Proteomes" id="UP000634476"/>
    </source>
</evidence>
<keyword evidence="5" id="KW-1185">Reference proteome</keyword>
<evidence type="ECO:0000313" key="4">
    <source>
        <dbReference type="EMBL" id="GII05170.1"/>
    </source>
</evidence>
<evidence type="ECO:0000256" key="1">
    <source>
        <dbReference type="ARBA" id="ARBA00022527"/>
    </source>
</evidence>
<dbReference type="RefSeq" id="WP_203879401.1">
    <property type="nucleotide sequence ID" value="NZ_BOOK01000063.1"/>
</dbReference>
<sequence>MRTTDARRPPAEPELRHHALIYDSDEAFLAATTGFCLDGLAGGDRVLVVTGEANIGLLTGSLGPAAADVEFVTTRKWYGTPGRTLAAYARYVDTHREHHPRVRVVGEPLWEGRSPAEEAEWTRYESVINAAFAGSPAWIICPYDERVLPERVVADARRTHPGLLSGSIERTSDAYTDPAAFMHAADHLPLPSPPAGAVTEIRFDADLRRMRRQVGARAVALGLPEEQIGRLLLAVHEVAANAVQHGGGHGRIRLWADRDGVGCDVIAPGRIHTPLVGYLPPDSGAAHGHGLWVVRQLCDLLEIRSGPRGTQVRLRLTRT</sequence>
<name>A0A8J3WXF0_9ACTN</name>
<organism evidence="4 5">
    <name type="scientific">Planobispora takensis</name>
    <dbReference type="NCBI Taxonomy" id="1367882"/>
    <lineage>
        <taxon>Bacteria</taxon>
        <taxon>Bacillati</taxon>
        <taxon>Actinomycetota</taxon>
        <taxon>Actinomycetes</taxon>
        <taxon>Streptosporangiales</taxon>
        <taxon>Streptosporangiaceae</taxon>
        <taxon>Planobispora</taxon>
    </lineage>
</organism>
<evidence type="ECO:0000259" key="2">
    <source>
        <dbReference type="Pfam" id="PF13581"/>
    </source>
</evidence>
<dbReference type="PANTHER" id="PTHR35526:SF3">
    <property type="entry name" value="ANTI-SIGMA-F FACTOR RSBW"/>
    <property type="match status" value="1"/>
</dbReference>
<protein>
    <submittedName>
        <fullName evidence="4">Anti-sigma regulatory factor</fullName>
    </submittedName>
</protein>
<dbReference type="InterPro" id="IPR036890">
    <property type="entry name" value="HATPase_C_sf"/>
</dbReference>
<dbReference type="NCBIfam" id="NF041045">
    <property type="entry name" value="RsbA_anti_sig"/>
    <property type="match status" value="1"/>
</dbReference>
<dbReference type="InterPro" id="IPR003594">
    <property type="entry name" value="HATPase_dom"/>
</dbReference>
<feature type="domain" description="Histidine kinase/HSP90-like ATPase" evidence="2">
    <location>
        <begin position="205"/>
        <end position="315"/>
    </location>
</feature>
<comment type="caution">
    <text evidence="4">The sequence shown here is derived from an EMBL/GenBank/DDBJ whole genome shotgun (WGS) entry which is preliminary data.</text>
</comment>
<dbReference type="CDD" id="cd16936">
    <property type="entry name" value="HATPase_RsbW-like"/>
    <property type="match status" value="1"/>
</dbReference>
<accession>A0A8J3WXF0</accession>
<proteinExistence type="predicted"/>
<dbReference type="Pfam" id="PF14417">
    <property type="entry name" value="MEDS"/>
    <property type="match status" value="1"/>
</dbReference>
<feature type="domain" description="MEDS" evidence="3">
    <location>
        <begin position="16"/>
        <end position="161"/>
    </location>
</feature>